<keyword evidence="3" id="KW-1185">Reference proteome</keyword>
<reference evidence="2 3" key="1">
    <citation type="submission" date="2019-01" db="EMBL/GenBank/DDBJ databases">
        <authorList>
            <person name="Chen W.-M."/>
        </authorList>
    </citation>
    <scope>NUCLEOTIDE SEQUENCE [LARGE SCALE GENOMIC DNA]</scope>
    <source>
        <strain evidence="2 3">HPM-16</strain>
    </source>
</reference>
<comment type="caution">
    <text evidence="2">The sequence shown here is derived from an EMBL/GenBank/DDBJ whole genome shotgun (WGS) entry which is preliminary data.</text>
</comment>
<dbReference type="AlphaFoldDB" id="A0A437Q9Y5"/>
<dbReference type="Proteomes" id="UP000282818">
    <property type="component" value="Unassembled WGS sequence"/>
</dbReference>
<evidence type="ECO:0000313" key="2">
    <source>
        <dbReference type="EMBL" id="RVU31173.1"/>
    </source>
</evidence>
<proteinExistence type="predicted"/>
<evidence type="ECO:0008006" key="4">
    <source>
        <dbReference type="Google" id="ProtNLM"/>
    </source>
</evidence>
<gene>
    <name evidence="2" type="ORF">EOE65_09270</name>
</gene>
<name>A0A437Q9Y5_9GAMM</name>
<dbReference type="RefSeq" id="WP_127694018.1">
    <property type="nucleotide sequence ID" value="NZ_SACQ01000003.1"/>
</dbReference>
<dbReference type="Gene3D" id="1.20.1270.390">
    <property type="match status" value="1"/>
</dbReference>
<accession>A0A437Q9Y5</accession>
<sequence length="140" mass="15797">MKKTLLLSAAILLTPTWVMAETLKEAFETHRAMYGKDHTFTWQGKEYSTNHPEELEARVEPTQGNATALLELAKAENKKAASVGYEWKLTRGLLKNAEAAIKEGEYQRALNLAAQAKYHARIGIEQHAYAEKNWQLSVPQ</sequence>
<evidence type="ECO:0000256" key="1">
    <source>
        <dbReference type="SAM" id="SignalP"/>
    </source>
</evidence>
<feature type="chain" id="PRO_5019177455" description="DUF4398 domain-containing protein" evidence="1">
    <location>
        <begin position="21"/>
        <end position="140"/>
    </location>
</feature>
<protein>
    <recommendedName>
        <fullName evidence="4">DUF4398 domain-containing protein</fullName>
    </recommendedName>
</protein>
<organism evidence="2 3">
    <name type="scientific">Neptunomonas marina</name>
    <dbReference type="NCBI Taxonomy" id="1815562"/>
    <lineage>
        <taxon>Bacteria</taxon>
        <taxon>Pseudomonadati</taxon>
        <taxon>Pseudomonadota</taxon>
        <taxon>Gammaproteobacteria</taxon>
        <taxon>Oceanospirillales</taxon>
        <taxon>Oceanospirillaceae</taxon>
        <taxon>Neptunomonas</taxon>
    </lineage>
</organism>
<evidence type="ECO:0000313" key="3">
    <source>
        <dbReference type="Proteomes" id="UP000282818"/>
    </source>
</evidence>
<dbReference type="EMBL" id="SACQ01000003">
    <property type="protein sequence ID" value="RVU31173.1"/>
    <property type="molecule type" value="Genomic_DNA"/>
</dbReference>
<keyword evidence="1" id="KW-0732">Signal</keyword>
<feature type="signal peptide" evidence="1">
    <location>
        <begin position="1"/>
        <end position="20"/>
    </location>
</feature>